<feature type="domain" description="NERD" evidence="2">
    <location>
        <begin position="44"/>
        <end position="161"/>
    </location>
</feature>
<accession>A0ABY2Z4B6</accession>
<protein>
    <recommendedName>
        <fullName evidence="2">NERD domain-containing protein</fullName>
    </recommendedName>
</protein>
<gene>
    <name evidence="3" type="ORF">FJR74_02340</name>
</gene>
<reference evidence="3" key="1">
    <citation type="submission" date="2019-06" db="EMBL/GenBank/DDBJ databases">
        <title>Mycoplasma neophronis type strain whole genome sequence.</title>
        <authorList>
            <person name="Spergser J."/>
        </authorList>
    </citation>
    <scope>NUCLEOTIDE SEQUENCE [LARGE SCALE GENOMIC DNA]</scope>
    <source>
        <strain evidence="3">DSM 24097</strain>
    </source>
</reference>
<dbReference type="PROSITE" id="PS50965">
    <property type="entry name" value="NERD"/>
    <property type="match status" value="1"/>
</dbReference>
<proteinExistence type="predicted"/>
<comment type="caution">
    <text evidence="3">The sequence shown here is derived from an EMBL/GenBank/DDBJ whole genome shotgun (WGS) entry which is preliminary data.</text>
</comment>
<evidence type="ECO:0000313" key="4">
    <source>
        <dbReference type="Proteomes" id="UP000316851"/>
    </source>
</evidence>
<feature type="transmembrane region" description="Helical" evidence="1">
    <location>
        <begin position="6"/>
        <end position="28"/>
    </location>
</feature>
<evidence type="ECO:0000256" key="1">
    <source>
        <dbReference type="SAM" id="Phobius"/>
    </source>
</evidence>
<keyword evidence="4" id="KW-1185">Reference proteome</keyword>
<dbReference type="EMBL" id="VHHP01000005">
    <property type="protein sequence ID" value="TPR53717.1"/>
    <property type="molecule type" value="Genomic_DNA"/>
</dbReference>
<sequence>MNKPYIIGITVGLSCFFLFVILIWILIAKLNKRNKKDRNLIKQFDIDIKDELINLSNSLIPNSTIIRENKYYISPKISFELKNVLITSVGLFVMSHVYQDGGIIEGDTLEREWNIKMDKKNILFPNPVVAIDNTVKALGKIMPSNIPLICVLVFKNGTKPNLYNLPGYVLASEVNNLAASIYEVYQELPQLLSNEQMGNIVNIFWKFQSKKI</sequence>
<dbReference type="Proteomes" id="UP000316851">
    <property type="component" value="Unassembled WGS sequence"/>
</dbReference>
<organism evidence="3 4">
    <name type="scientific">Metamycoplasma neophronis</name>
    <dbReference type="NCBI Taxonomy" id="872983"/>
    <lineage>
        <taxon>Bacteria</taxon>
        <taxon>Bacillati</taxon>
        <taxon>Mycoplasmatota</taxon>
        <taxon>Mycoplasmoidales</taxon>
        <taxon>Metamycoplasmataceae</taxon>
        <taxon>Metamycoplasma</taxon>
    </lineage>
</organism>
<keyword evidence="1" id="KW-1133">Transmembrane helix</keyword>
<dbReference type="RefSeq" id="WP_140914942.1">
    <property type="nucleotide sequence ID" value="NZ_VHHP01000005.1"/>
</dbReference>
<keyword evidence="1" id="KW-0812">Transmembrane</keyword>
<name>A0ABY2Z4B6_9BACT</name>
<evidence type="ECO:0000313" key="3">
    <source>
        <dbReference type="EMBL" id="TPR53717.1"/>
    </source>
</evidence>
<evidence type="ECO:0000259" key="2">
    <source>
        <dbReference type="PROSITE" id="PS50965"/>
    </source>
</evidence>
<dbReference type="PROSITE" id="PS51257">
    <property type="entry name" value="PROKAR_LIPOPROTEIN"/>
    <property type="match status" value="1"/>
</dbReference>
<dbReference type="InterPro" id="IPR011528">
    <property type="entry name" value="NERD"/>
</dbReference>
<keyword evidence="1" id="KW-0472">Membrane</keyword>